<dbReference type="GO" id="GO:0005829">
    <property type="term" value="C:cytosol"/>
    <property type="evidence" value="ECO:0007669"/>
    <property type="project" value="TreeGrafter"/>
</dbReference>
<name>M3K755_CANMX</name>
<dbReference type="HOGENOM" id="CLU_054974_0_2_1"/>
<accession>M3K755</accession>
<dbReference type="InterPro" id="IPR029062">
    <property type="entry name" value="Class_I_gatase-like"/>
</dbReference>
<dbReference type="PANTHER" id="PTHR42695">
    <property type="entry name" value="GLUTAMINE AMIDOTRANSFERASE YLR126C-RELATED"/>
    <property type="match status" value="1"/>
</dbReference>
<dbReference type="OMA" id="HRDIVYG"/>
<dbReference type="Pfam" id="PF00117">
    <property type="entry name" value="GATase"/>
    <property type="match status" value="1"/>
</dbReference>
<dbReference type="AlphaFoldDB" id="M3K755"/>
<feature type="domain" description="Glutamine amidotransferase" evidence="1">
    <location>
        <begin position="110"/>
        <end position="228"/>
    </location>
</feature>
<sequence>MTSGTPKHIAVLVLDTPIPNVTDKHGDFGDNTIDLLSRASNTQPTIKYQLRSDTDSELAHTYHTLHSNIENHLITGFILTGSRCDAFGEDIWIAKLDHFIQQTLLKLGPSVPIVGICFGHQVLAKNLGCKIGRNDKGWEIGTHTIELNQEIFKVKDNPFDGVLLSVDDKILDHLNLVEFHQDIIYGLPPVNYDMVSIGSTVMCNIQGMLSNEGCSVKLLTFQGHPEFTTPIALDLLKSKYENNLIKKLDYEKYKYQTTSLNNQGDLIGKVIVKFFSN</sequence>
<evidence type="ECO:0000259" key="1">
    <source>
        <dbReference type="Pfam" id="PF00117"/>
    </source>
</evidence>
<gene>
    <name evidence="2" type="ORF">G210_1825</name>
</gene>
<organism evidence="2 3">
    <name type="scientific">Candida maltosa (strain Xu316)</name>
    <name type="common">Yeast</name>
    <dbReference type="NCBI Taxonomy" id="1245528"/>
    <lineage>
        <taxon>Eukaryota</taxon>
        <taxon>Fungi</taxon>
        <taxon>Dikarya</taxon>
        <taxon>Ascomycota</taxon>
        <taxon>Saccharomycotina</taxon>
        <taxon>Pichiomycetes</taxon>
        <taxon>Debaryomycetaceae</taxon>
        <taxon>Candida/Lodderomyces clade</taxon>
        <taxon>Candida</taxon>
    </lineage>
</organism>
<dbReference type="Gene3D" id="3.40.50.880">
    <property type="match status" value="1"/>
</dbReference>
<evidence type="ECO:0000313" key="3">
    <source>
        <dbReference type="Proteomes" id="UP000011777"/>
    </source>
</evidence>
<dbReference type="SUPFAM" id="SSF52317">
    <property type="entry name" value="Class I glutamine amidotransferase-like"/>
    <property type="match status" value="1"/>
</dbReference>
<comment type="caution">
    <text evidence="2">The sequence shown here is derived from an EMBL/GenBank/DDBJ whole genome shotgun (WGS) entry which is preliminary data.</text>
</comment>
<protein>
    <recommendedName>
        <fullName evidence="1">Glutamine amidotransferase domain-containing protein</fullName>
    </recommendedName>
</protein>
<dbReference type="OrthoDB" id="92161at2759"/>
<dbReference type="CDD" id="cd01741">
    <property type="entry name" value="GATase1_1"/>
    <property type="match status" value="1"/>
</dbReference>
<dbReference type="PROSITE" id="PS51273">
    <property type="entry name" value="GATASE_TYPE_1"/>
    <property type="match status" value="1"/>
</dbReference>
<dbReference type="InterPro" id="IPR044992">
    <property type="entry name" value="ChyE-like"/>
</dbReference>
<dbReference type="eggNOG" id="KOG3179">
    <property type="taxonomic scope" value="Eukaryota"/>
</dbReference>
<proteinExistence type="predicted"/>
<keyword evidence="3" id="KW-1185">Reference proteome</keyword>
<dbReference type="PANTHER" id="PTHR42695:SF5">
    <property type="entry name" value="GLUTAMINE AMIDOTRANSFERASE YLR126C-RELATED"/>
    <property type="match status" value="1"/>
</dbReference>
<dbReference type="EMBL" id="AOGT01000159">
    <property type="protein sequence ID" value="EMG50669.1"/>
    <property type="molecule type" value="Genomic_DNA"/>
</dbReference>
<dbReference type="InterPro" id="IPR017926">
    <property type="entry name" value="GATASE"/>
</dbReference>
<dbReference type="Proteomes" id="UP000011777">
    <property type="component" value="Unassembled WGS sequence"/>
</dbReference>
<dbReference type="STRING" id="1245528.M3K755"/>
<dbReference type="GO" id="GO:0005634">
    <property type="term" value="C:nucleus"/>
    <property type="evidence" value="ECO:0007669"/>
    <property type="project" value="TreeGrafter"/>
</dbReference>
<evidence type="ECO:0000313" key="2">
    <source>
        <dbReference type="EMBL" id="EMG50669.1"/>
    </source>
</evidence>
<reference evidence="2 3" key="1">
    <citation type="submission" date="2013-02" db="EMBL/GenBank/DDBJ databases">
        <title>Genome sequence of Candida maltosa Xu316, a potential industrial strain for xylitol and ethanol production.</title>
        <authorList>
            <person name="Yu J."/>
            <person name="Wang Q."/>
            <person name="Geng X."/>
            <person name="Bao W."/>
            <person name="He P."/>
            <person name="Cai J."/>
        </authorList>
    </citation>
    <scope>NUCLEOTIDE SEQUENCE [LARGE SCALE GENOMIC DNA]</scope>
    <source>
        <strain evidence="3">Xu316</strain>
    </source>
</reference>